<comment type="caution">
    <text evidence="6">The sequence shown here is derived from an EMBL/GenBank/DDBJ whole genome shotgun (WGS) entry which is preliminary data.</text>
</comment>
<accession>A0A4S8FEN2</accession>
<evidence type="ECO:0000256" key="2">
    <source>
        <dbReference type="ARBA" id="ARBA00023125"/>
    </source>
</evidence>
<keyword evidence="3" id="KW-0804">Transcription</keyword>
<organism evidence="6 7">
    <name type="scientific">Lampropedia puyangensis</name>
    <dbReference type="NCBI Taxonomy" id="1330072"/>
    <lineage>
        <taxon>Bacteria</taxon>
        <taxon>Pseudomonadati</taxon>
        <taxon>Pseudomonadota</taxon>
        <taxon>Betaproteobacteria</taxon>
        <taxon>Burkholderiales</taxon>
        <taxon>Comamonadaceae</taxon>
        <taxon>Lampropedia</taxon>
    </lineage>
</organism>
<dbReference type="PANTHER" id="PTHR46796:SF12">
    <property type="entry name" value="HTH-TYPE DNA-BINDING TRANSCRIPTIONAL ACTIVATOR EUTR"/>
    <property type="match status" value="1"/>
</dbReference>
<evidence type="ECO:0000313" key="6">
    <source>
        <dbReference type="EMBL" id="THU05124.1"/>
    </source>
</evidence>
<dbReference type="PANTHER" id="PTHR46796">
    <property type="entry name" value="HTH-TYPE TRANSCRIPTIONAL ACTIVATOR RHAS-RELATED"/>
    <property type="match status" value="1"/>
</dbReference>
<keyword evidence="2" id="KW-0238">DNA-binding</keyword>
<dbReference type="EMBL" id="STFG01000001">
    <property type="protein sequence ID" value="THU05124.1"/>
    <property type="molecule type" value="Genomic_DNA"/>
</dbReference>
<dbReference type="AlphaFoldDB" id="A0A4S8FEN2"/>
<dbReference type="Proteomes" id="UP000308917">
    <property type="component" value="Unassembled WGS sequence"/>
</dbReference>
<evidence type="ECO:0000313" key="7">
    <source>
        <dbReference type="Proteomes" id="UP000308917"/>
    </source>
</evidence>
<dbReference type="GO" id="GO:0043565">
    <property type="term" value="F:sequence-specific DNA binding"/>
    <property type="evidence" value="ECO:0007669"/>
    <property type="project" value="InterPro"/>
</dbReference>
<evidence type="ECO:0000256" key="1">
    <source>
        <dbReference type="ARBA" id="ARBA00023015"/>
    </source>
</evidence>
<keyword evidence="7" id="KW-1185">Reference proteome</keyword>
<dbReference type="SUPFAM" id="SSF46689">
    <property type="entry name" value="Homeodomain-like"/>
    <property type="match status" value="1"/>
</dbReference>
<dbReference type="GO" id="GO:0003700">
    <property type="term" value="F:DNA-binding transcription factor activity"/>
    <property type="evidence" value="ECO:0007669"/>
    <property type="project" value="InterPro"/>
</dbReference>
<feature type="region of interest" description="Disordered" evidence="4">
    <location>
        <begin position="1"/>
        <end position="30"/>
    </location>
</feature>
<dbReference type="RefSeq" id="WP_136571836.1">
    <property type="nucleotide sequence ID" value="NZ_STFG01000001.1"/>
</dbReference>
<dbReference type="InterPro" id="IPR018062">
    <property type="entry name" value="HTH_AraC-typ_CS"/>
</dbReference>
<evidence type="ECO:0000259" key="5">
    <source>
        <dbReference type="PROSITE" id="PS01124"/>
    </source>
</evidence>
<dbReference type="SMART" id="SM00342">
    <property type="entry name" value="HTH_ARAC"/>
    <property type="match status" value="1"/>
</dbReference>
<dbReference type="Gene3D" id="1.10.10.60">
    <property type="entry name" value="Homeodomain-like"/>
    <property type="match status" value="1"/>
</dbReference>
<dbReference type="InterPro" id="IPR018060">
    <property type="entry name" value="HTH_AraC"/>
</dbReference>
<dbReference type="PROSITE" id="PS00041">
    <property type="entry name" value="HTH_ARAC_FAMILY_1"/>
    <property type="match status" value="1"/>
</dbReference>
<dbReference type="InterPro" id="IPR050204">
    <property type="entry name" value="AraC_XylS_family_regulators"/>
</dbReference>
<protein>
    <submittedName>
        <fullName evidence="6">Helix-turn-helix domain-containing protein</fullName>
    </submittedName>
</protein>
<keyword evidence="1" id="KW-0805">Transcription regulation</keyword>
<feature type="domain" description="HTH araC/xylS-type" evidence="5">
    <location>
        <begin position="256"/>
        <end position="354"/>
    </location>
</feature>
<evidence type="ECO:0000256" key="4">
    <source>
        <dbReference type="SAM" id="MobiDB-lite"/>
    </source>
</evidence>
<feature type="compositionally biased region" description="Low complexity" evidence="4">
    <location>
        <begin position="1"/>
        <end position="13"/>
    </location>
</feature>
<gene>
    <name evidence="6" type="ORF">E9531_00800</name>
</gene>
<dbReference type="OrthoDB" id="185346at2"/>
<dbReference type="Pfam" id="PF12833">
    <property type="entry name" value="HTH_18"/>
    <property type="match status" value="1"/>
</dbReference>
<reference evidence="6 7" key="1">
    <citation type="journal article" date="2015" name="Antonie Van Leeuwenhoek">
        <title>Lampropedia puyangensis sp. nov., isolated from symptomatic bark of Populus ? euramericana canker and emended description of Lampropedia hyalina (Ehrenberg 1832) Lee et al. 2004.</title>
        <authorList>
            <person name="Li Y."/>
            <person name="Wang T."/>
            <person name="Piao C.G."/>
            <person name="Wang L.F."/>
            <person name="Tian G.Z."/>
            <person name="Zhu T.H."/>
            <person name="Guo M.W."/>
        </authorList>
    </citation>
    <scope>NUCLEOTIDE SEQUENCE [LARGE SCALE GENOMIC DNA]</scope>
    <source>
        <strain evidence="6 7">2-bin</strain>
    </source>
</reference>
<evidence type="ECO:0000256" key="3">
    <source>
        <dbReference type="ARBA" id="ARBA00023163"/>
    </source>
</evidence>
<proteinExistence type="predicted"/>
<name>A0A4S8FEN2_9BURK</name>
<dbReference type="InterPro" id="IPR009057">
    <property type="entry name" value="Homeodomain-like_sf"/>
</dbReference>
<dbReference type="PROSITE" id="PS01124">
    <property type="entry name" value="HTH_ARAC_FAMILY_2"/>
    <property type="match status" value="1"/>
</dbReference>
<sequence>MTTSPSATTTPSPRQAASLPQAARTMHAQQSAHCNDVDEQAALLNGWNQQYEQLSCGAFKGSVSTMQIGPIQLIHEFTNQALHQTGALSAGAIAIGLPNDLPGTAMFCGQTCHDKQALIFSGDAPFEFVSPGTTRMLDVVIQEQDLQHYVTHDEMQALHTGLQKPHPLAISPLAREQFLGVCADVQQWLAPSVESAPEQTPNSNAPLQSHSPLYAQQHQAMERDMGQAVATLLLDGVLANMPDDSISYQRRAEIVRQTRERVMSSPAEETVTVEQLCQELGISRRALQYSFTQVLGISPLAYLRAMRLNGARRAIKHSTSVADAATAWGFWHFGRFSQDYKALFGELPSQTFKRFH</sequence>